<name>A0A8H4QFW3_9AGAR</name>
<evidence type="ECO:0000313" key="3">
    <source>
        <dbReference type="EMBL" id="KAF4610224.1"/>
    </source>
</evidence>
<feature type="coiled-coil region" evidence="1">
    <location>
        <begin position="559"/>
        <end position="641"/>
    </location>
</feature>
<comment type="caution">
    <text evidence="3">The sequence shown here is derived from an EMBL/GenBank/DDBJ whole genome shotgun (WGS) entry which is preliminary data.</text>
</comment>
<reference evidence="3 4" key="1">
    <citation type="submission" date="2019-12" db="EMBL/GenBank/DDBJ databases">
        <authorList>
            <person name="Floudas D."/>
            <person name="Bentzer J."/>
            <person name="Ahren D."/>
            <person name="Johansson T."/>
            <person name="Persson P."/>
            <person name="Tunlid A."/>
        </authorList>
    </citation>
    <scope>NUCLEOTIDE SEQUENCE [LARGE SCALE GENOMIC DNA]</scope>
    <source>
        <strain evidence="3 4">CBS 102.39</strain>
    </source>
</reference>
<dbReference type="EMBL" id="JAACJL010000059">
    <property type="protein sequence ID" value="KAF4610224.1"/>
    <property type="molecule type" value="Genomic_DNA"/>
</dbReference>
<evidence type="ECO:0000256" key="2">
    <source>
        <dbReference type="SAM" id="MobiDB-lite"/>
    </source>
</evidence>
<feature type="coiled-coil region" evidence="1">
    <location>
        <begin position="454"/>
        <end position="515"/>
    </location>
</feature>
<gene>
    <name evidence="3" type="ORF">D9613_010344</name>
</gene>
<feature type="coiled-coil region" evidence="1">
    <location>
        <begin position="684"/>
        <end position="711"/>
    </location>
</feature>
<keyword evidence="4" id="KW-1185">Reference proteome</keyword>
<keyword evidence="1" id="KW-0175">Coiled coil</keyword>
<accession>A0A8H4QFW3</accession>
<feature type="compositionally biased region" description="Low complexity" evidence="2">
    <location>
        <begin position="848"/>
        <end position="861"/>
    </location>
</feature>
<feature type="coiled-coil region" evidence="1">
    <location>
        <begin position="360"/>
        <end position="428"/>
    </location>
</feature>
<feature type="coiled-coil region" evidence="1">
    <location>
        <begin position="228"/>
        <end position="290"/>
    </location>
</feature>
<organism evidence="3 4">
    <name type="scientific">Agrocybe pediades</name>
    <dbReference type="NCBI Taxonomy" id="84607"/>
    <lineage>
        <taxon>Eukaryota</taxon>
        <taxon>Fungi</taxon>
        <taxon>Dikarya</taxon>
        <taxon>Basidiomycota</taxon>
        <taxon>Agaricomycotina</taxon>
        <taxon>Agaricomycetes</taxon>
        <taxon>Agaricomycetidae</taxon>
        <taxon>Agaricales</taxon>
        <taxon>Agaricineae</taxon>
        <taxon>Strophariaceae</taxon>
        <taxon>Agrocybe</taxon>
    </lineage>
</organism>
<dbReference type="AlphaFoldDB" id="A0A8H4QFW3"/>
<sequence>MQHLPNHDMFNTMKSRSSINMCASKSKQLVAENAHLTSSCNLITQELQHCRAQLLSVNKELELANVELRQLRPAVASTREGLASKDSELATTKKLLSEQKLELSALKEEYDTLTAKLSEETAANTILKRTVDVAKGNITSLSDAYRSLNEAFVDLKKLHDASQRQIHSMAQEAITNKRLAEESATALAPLLDEESNSVRSTKVKSIIKELQDDLAGSHQVTDLLRDKLQHMGYQLVESQTRVKELEEEKRGALKDLLLAREEEKRQFQLLLSIENRMSTLSKKLSEREQETFDALAQASITEGQLVAAHEKLRVYAAVEEEHVKELKSLRVMKEEQVSLFLNVSKLVALQDVINMREKELATSKTELKALNESKAELRALFAEAKKELAQKAVALEARNPNDELVLRLAELEAVNNRLEKELKASQDGSVTLQQDFKNVEIELRKELLALVKANADLSSTNSLLRQNLENLEERVKDAAEQLKSSVPVEVMEKRCSELQDELQRLKREAKSSCDSILKESGELKKRLEAQSVALFQAKEECSVLKNTHAKQEDNQGLLIKSLEKRALGSEAAVQLAQEQFAASATTIRGLQGQLEIATARVKSLQDAKDLDQRVEAMQQEIAGLKSKNDMLTRNAEEIVKRYETNLLTDVEKAFVGHLMDEARRIHEEGVVKKDNELRRRQHVVDSLNAKIVELQATVARLLKEKSTQEEARKAMVDFRTYVSSSPTPTVRICRRYGALHYGLMRCLLEVVGQDAEVAVAPAFHGEQQGPASTSFIITQDMPLAPQRLPADADSEDDVPLSRLSDHKEDSIPTLGNKRTCSSFPPVAEEPSTSKRRTKLAITVKPIQAPAASAAASSSVVAVKKKRAAAESLTKSKQQKRQRK</sequence>
<feature type="region of interest" description="Disordered" evidence="2">
    <location>
        <begin position="786"/>
        <end position="883"/>
    </location>
</feature>
<protein>
    <submittedName>
        <fullName evidence="3">Uncharacterized protein</fullName>
    </submittedName>
</protein>
<proteinExistence type="predicted"/>
<evidence type="ECO:0000256" key="1">
    <source>
        <dbReference type="SAM" id="Coils"/>
    </source>
</evidence>
<evidence type="ECO:0000313" key="4">
    <source>
        <dbReference type="Proteomes" id="UP000521872"/>
    </source>
</evidence>
<feature type="coiled-coil region" evidence="1">
    <location>
        <begin position="89"/>
        <end position="123"/>
    </location>
</feature>
<dbReference type="Proteomes" id="UP000521872">
    <property type="component" value="Unassembled WGS sequence"/>
</dbReference>